<evidence type="ECO:0000259" key="1">
    <source>
        <dbReference type="PROSITE" id="PS51186"/>
    </source>
</evidence>
<dbReference type="SUPFAM" id="SSF55729">
    <property type="entry name" value="Acyl-CoA N-acyltransferases (Nat)"/>
    <property type="match status" value="1"/>
</dbReference>
<dbReference type="InterPro" id="IPR016181">
    <property type="entry name" value="Acyl_CoA_acyltransferase"/>
</dbReference>
<gene>
    <name evidence="2" type="ORF">J5X75_36935</name>
</gene>
<proteinExistence type="predicted"/>
<keyword evidence="3" id="KW-1185">Reference proteome</keyword>
<feature type="domain" description="N-acetyltransferase" evidence="1">
    <location>
        <begin position="1"/>
        <end position="147"/>
    </location>
</feature>
<name>A0ABS3UWZ5_9ACTN</name>
<dbReference type="PROSITE" id="PS51186">
    <property type="entry name" value="GNAT"/>
    <property type="match status" value="1"/>
</dbReference>
<reference evidence="2 3" key="1">
    <citation type="submission" date="2021-03" db="EMBL/GenBank/DDBJ databases">
        <title>Actinoplanes flavus sp. nov., a novel actinomycete isolated from Coconut Palm rhizosphere soil.</title>
        <authorList>
            <person name="Luo X."/>
        </authorList>
    </citation>
    <scope>NUCLEOTIDE SEQUENCE [LARGE SCALE GENOMIC DNA]</scope>
    <source>
        <strain evidence="2 3">NEAU-H7</strain>
    </source>
</reference>
<dbReference type="RefSeq" id="WP_208472251.1">
    <property type="nucleotide sequence ID" value="NZ_JAGFNS010000034.1"/>
</dbReference>
<dbReference type="Gene3D" id="3.40.630.30">
    <property type="match status" value="1"/>
</dbReference>
<organism evidence="2 3">
    <name type="scientific">Actinoplanes flavus</name>
    <dbReference type="NCBI Taxonomy" id="2820290"/>
    <lineage>
        <taxon>Bacteria</taxon>
        <taxon>Bacillati</taxon>
        <taxon>Actinomycetota</taxon>
        <taxon>Actinomycetes</taxon>
        <taxon>Micromonosporales</taxon>
        <taxon>Micromonosporaceae</taxon>
        <taxon>Actinoplanes</taxon>
    </lineage>
</organism>
<evidence type="ECO:0000313" key="3">
    <source>
        <dbReference type="Proteomes" id="UP000679690"/>
    </source>
</evidence>
<accession>A0ABS3UWZ5</accession>
<evidence type="ECO:0000313" key="2">
    <source>
        <dbReference type="EMBL" id="MBO3743098.1"/>
    </source>
</evidence>
<protein>
    <submittedName>
        <fullName evidence="2">GNAT family N-acetyltransferase</fullName>
    </submittedName>
</protein>
<dbReference type="InterPro" id="IPR000182">
    <property type="entry name" value="GNAT_dom"/>
</dbReference>
<dbReference type="EMBL" id="JAGFNS010000034">
    <property type="protein sequence ID" value="MBO3743098.1"/>
    <property type="molecule type" value="Genomic_DNA"/>
</dbReference>
<comment type="caution">
    <text evidence="2">The sequence shown here is derived from an EMBL/GenBank/DDBJ whole genome shotgun (WGS) entry which is preliminary data.</text>
</comment>
<dbReference type="Pfam" id="PF00583">
    <property type="entry name" value="Acetyltransf_1"/>
    <property type="match status" value="1"/>
</dbReference>
<sequence>MGEGANRAVDPATVHSIAYGDRPFPVHRIGRAEDVFLRLGPAEEPELRAGLPGVPLLQHLEVLEGHKRGGVARRLLTEAEQHLYTLGHRQVALGVSPDNEPAIALYRSLLFTLWRAQPLKTFREDLLDDGRIERVPELCLVFIKPLSRP</sequence>
<dbReference type="Proteomes" id="UP000679690">
    <property type="component" value="Unassembled WGS sequence"/>
</dbReference>